<evidence type="ECO:0000313" key="2">
    <source>
        <dbReference type="EMBL" id="MBW0522035.1"/>
    </source>
</evidence>
<dbReference type="InterPro" id="IPR056924">
    <property type="entry name" value="SH3_Tf2-1"/>
</dbReference>
<feature type="domain" description="Tf2-1-like SH3-like" evidence="1">
    <location>
        <begin position="217"/>
        <end position="278"/>
    </location>
</feature>
<proteinExistence type="predicted"/>
<evidence type="ECO:0000259" key="1">
    <source>
        <dbReference type="Pfam" id="PF24626"/>
    </source>
</evidence>
<accession>A0A9Q3EN08</accession>
<name>A0A9Q3EN08_9BASI</name>
<comment type="caution">
    <text evidence="2">The sequence shown here is derived from an EMBL/GenBank/DDBJ whole genome shotgun (WGS) entry which is preliminary data.</text>
</comment>
<organism evidence="2 3">
    <name type="scientific">Austropuccinia psidii MF-1</name>
    <dbReference type="NCBI Taxonomy" id="1389203"/>
    <lineage>
        <taxon>Eukaryota</taxon>
        <taxon>Fungi</taxon>
        <taxon>Dikarya</taxon>
        <taxon>Basidiomycota</taxon>
        <taxon>Pucciniomycotina</taxon>
        <taxon>Pucciniomycetes</taxon>
        <taxon>Pucciniales</taxon>
        <taxon>Sphaerophragmiaceae</taxon>
        <taxon>Austropuccinia</taxon>
    </lineage>
</organism>
<dbReference type="AlphaFoldDB" id="A0A9Q3EN08"/>
<gene>
    <name evidence="2" type="ORF">O181_061750</name>
</gene>
<reference evidence="2" key="1">
    <citation type="submission" date="2021-03" db="EMBL/GenBank/DDBJ databases">
        <title>Draft genome sequence of rust myrtle Austropuccinia psidii MF-1, a brazilian biotype.</title>
        <authorList>
            <person name="Quecine M.C."/>
            <person name="Pachon D.M.R."/>
            <person name="Bonatelli M.L."/>
            <person name="Correr F.H."/>
            <person name="Franceschini L.M."/>
            <person name="Leite T.F."/>
            <person name="Margarido G.R.A."/>
            <person name="Almeida C.A."/>
            <person name="Ferrarezi J.A."/>
            <person name="Labate C.A."/>
        </authorList>
    </citation>
    <scope>NUCLEOTIDE SEQUENCE</scope>
    <source>
        <strain evidence="2">MF-1</strain>
    </source>
</reference>
<keyword evidence="3" id="KW-1185">Reference proteome</keyword>
<evidence type="ECO:0000313" key="3">
    <source>
        <dbReference type="Proteomes" id="UP000765509"/>
    </source>
</evidence>
<protein>
    <recommendedName>
        <fullName evidence="1">Tf2-1-like SH3-like domain-containing protein</fullName>
    </recommendedName>
</protein>
<dbReference type="Proteomes" id="UP000765509">
    <property type="component" value="Unassembled WGS sequence"/>
</dbReference>
<dbReference type="EMBL" id="AVOT02029264">
    <property type="protein sequence ID" value="MBW0522035.1"/>
    <property type="molecule type" value="Genomic_DNA"/>
</dbReference>
<dbReference type="Pfam" id="PF24626">
    <property type="entry name" value="SH3_Tf2-1"/>
    <property type="match status" value="1"/>
</dbReference>
<sequence length="355" mass="40833">MGSPSHVSLKAAECVLLYKVYIPFLILSQQMSLDEHNSPKTKRKMAQSKELENELTKTTFHLLSAIEIATSWTDSMDDVTAFAEHWKKIRLSNQQLFPKNKSKPNHHFADHIPELFQFWGPAQASATWGYECLIGVFAKMPTNNVIYNIDKTLLQHICQWSNLSILLKSPSIPCEIKQLFESQLPSPFNYQKYNKPSFHDQQNYDCLSHKVPAFKGGDIVLVSTLNFNNIKGPKKLKHSYVGHFVIVALHGTNAVQVELSGELENKHPTFLVSLIKPYQPADKQLFPLRNPNPWTVRPVEQSEHKKINKAIKERRLRGKNQREYLVKDRNPVHEDEWLAESEISESDKLLRRLSG</sequence>